<dbReference type="eggNOG" id="ENOG5033PTN">
    <property type="taxonomic scope" value="Bacteria"/>
</dbReference>
<feature type="transmembrane region" description="Helical" evidence="1">
    <location>
        <begin position="134"/>
        <end position="153"/>
    </location>
</feature>
<protein>
    <submittedName>
        <fullName evidence="2">Candidate membrane protein</fullName>
    </submittedName>
</protein>
<proteinExistence type="predicted"/>
<dbReference type="AlphaFoldDB" id="F5Y5Q2"/>
<keyword evidence="1" id="KW-1133">Transmembrane helix</keyword>
<feature type="transmembrane region" description="Helical" evidence="1">
    <location>
        <begin position="105"/>
        <end position="128"/>
    </location>
</feature>
<reference evidence="3" key="1">
    <citation type="submission" date="2006-01" db="EMBL/GenBank/DDBJ databases">
        <title>Genome of the cyst-dividing bacterium Ramlibacter tataouinensis.</title>
        <authorList>
            <person name="Barakat M."/>
            <person name="Ortet P."/>
            <person name="De Luca G."/>
            <person name="Jourlin-Castelli C."/>
            <person name="Ansaldi M."/>
            <person name="Py B."/>
            <person name="Fichant G."/>
            <person name="Coutinho P."/>
            <person name="Voulhoux R."/>
            <person name="Bastien O."/>
            <person name="Roy S."/>
            <person name="Marechal E."/>
            <person name="Henrissat B."/>
            <person name="Quentin Y."/>
            <person name="Noirot P."/>
            <person name="Filloux A."/>
            <person name="Mejean V."/>
            <person name="DuBow M."/>
            <person name="Barras F."/>
            <person name="Heulin T."/>
        </authorList>
    </citation>
    <scope>NUCLEOTIDE SEQUENCE [LARGE SCALE GENOMIC DNA]</scope>
    <source>
        <strain evidence="3">ATCC BAA-407 / DSM 14655 / LMG 21543 / TTB310</strain>
    </source>
</reference>
<feature type="transmembrane region" description="Helical" evidence="1">
    <location>
        <begin position="248"/>
        <end position="267"/>
    </location>
</feature>
<feature type="transmembrane region" description="Helical" evidence="1">
    <location>
        <begin position="6"/>
        <end position="26"/>
    </location>
</feature>
<feature type="transmembrane region" description="Helical" evidence="1">
    <location>
        <begin position="311"/>
        <end position="335"/>
    </location>
</feature>
<dbReference type="EMBL" id="CP000245">
    <property type="protein sequence ID" value="AEG93936.1"/>
    <property type="molecule type" value="Genomic_DNA"/>
</dbReference>
<sequence length="365" mass="38775">MFPPAAVGEFSVLTQIAFYWMTLALAQGPLKLLADVHQPPLEALRRLLAASLGRWLLLLPLAWVAVRMSEPGALLHALGWTTLIAVLQLGWYLAQPLTLRIGHPLSIASVRIAPPLVTLLVALALGWFWPGAHVSALLLSVTAGYVLGTLWLLPLRSARIPRIQGASSAVITQGDNRSTALRLAHTAADALIGTSILIVWHRMHGAAEAGYLAVLLRILGFVPAVTHAAWAQVLLAQNTPHRRASLRAGMGGAAVTTMLGLACAIALHLDMLSSAWSGLLPYLLPVVAWQAGACILASLSHLPFQQGRASAFSVAAICYDLLQLLLLILPFVLGLSLSPQLHIAAFGGLSLAGLLMLSLWVGRAH</sequence>
<feature type="transmembrane region" description="Helical" evidence="1">
    <location>
        <begin position="341"/>
        <end position="361"/>
    </location>
</feature>
<feature type="transmembrane region" description="Helical" evidence="1">
    <location>
        <begin position="279"/>
        <end position="299"/>
    </location>
</feature>
<evidence type="ECO:0000313" key="2">
    <source>
        <dbReference type="EMBL" id="AEG93936.1"/>
    </source>
</evidence>
<feature type="transmembrane region" description="Helical" evidence="1">
    <location>
        <begin position="47"/>
        <end position="66"/>
    </location>
</feature>
<name>F5Y5Q2_RAMTT</name>
<keyword evidence="3" id="KW-1185">Reference proteome</keyword>
<feature type="transmembrane region" description="Helical" evidence="1">
    <location>
        <begin position="209"/>
        <end position="236"/>
    </location>
</feature>
<feature type="transmembrane region" description="Helical" evidence="1">
    <location>
        <begin position="72"/>
        <end position="93"/>
    </location>
</feature>
<feature type="transmembrane region" description="Helical" evidence="1">
    <location>
        <begin position="183"/>
        <end position="203"/>
    </location>
</feature>
<evidence type="ECO:0000313" key="3">
    <source>
        <dbReference type="Proteomes" id="UP000008385"/>
    </source>
</evidence>
<accession>F5Y5Q2</accession>
<organism evidence="2 3">
    <name type="scientific">Ramlibacter tataouinensis (strain ATCC BAA-407 / DSM 14655 / LMG 21543 / TTB310)</name>
    <dbReference type="NCBI Taxonomy" id="365046"/>
    <lineage>
        <taxon>Bacteria</taxon>
        <taxon>Pseudomonadati</taxon>
        <taxon>Pseudomonadota</taxon>
        <taxon>Betaproteobacteria</taxon>
        <taxon>Burkholderiales</taxon>
        <taxon>Comamonadaceae</taxon>
        <taxon>Ramlibacter</taxon>
    </lineage>
</organism>
<dbReference type="STRING" id="365046.Rta_28330"/>
<dbReference type="HOGENOM" id="CLU_734938_0_0_4"/>
<reference evidence="2 3" key="2">
    <citation type="journal article" date="2011" name="PLoS ONE">
        <title>The Cyst-Dividing Bacterium Ramlibacter tataouinensis TTB310 Genome Reveals a Well-Stocked Toolbox for Adaptation to a Desert Environment.</title>
        <authorList>
            <person name="De Luca G."/>
            <person name="Barakat M."/>
            <person name="Ortet P."/>
            <person name="Fochesato S."/>
            <person name="Jourlin-Castelli C."/>
            <person name="Ansaldi M."/>
            <person name="Py B."/>
            <person name="Fichant G."/>
            <person name="Coutinho P.M."/>
            <person name="Voulhoux R."/>
            <person name="Bastien O."/>
            <person name="Marechal E."/>
            <person name="Henrissat B."/>
            <person name="Quentin Y."/>
            <person name="Noirot P."/>
            <person name="Filloux A."/>
            <person name="Mejean V."/>
            <person name="Dubow M.S."/>
            <person name="Barras F."/>
            <person name="Barbe V."/>
            <person name="Weissenbach J."/>
            <person name="Mihalcescu I."/>
            <person name="Vermeglio A."/>
            <person name="Achouak W."/>
            <person name="Heulin T."/>
        </authorList>
    </citation>
    <scope>NUCLEOTIDE SEQUENCE [LARGE SCALE GENOMIC DNA]</scope>
    <source>
        <strain evidence="3">ATCC BAA-407 / DSM 14655 / LMG 21543 / TTB310</strain>
    </source>
</reference>
<gene>
    <name evidence="2" type="ordered locus">Rta_28330</name>
</gene>
<keyword evidence="1" id="KW-0812">Transmembrane</keyword>
<keyword evidence="1" id="KW-0472">Membrane</keyword>
<evidence type="ECO:0000256" key="1">
    <source>
        <dbReference type="SAM" id="Phobius"/>
    </source>
</evidence>
<dbReference type="KEGG" id="rta:Rta_28330"/>
<dbReference type="Proteomes" id="UP000008385">
    <property type="component" value="Chromosome"/>
</dbReference>